<dbReference type="PANTHER" id="PTHR24559:SF444">
    <property type="entry name" value="REVERSE TRANSCRIPTASE DOMAIN-CONTAINING PROTEIN"/>
    <property type="match status" value="1"/>
</dbReference>
<evidence type="ECO:0000259" key="2">
    <source>
        <dbReference type="PROSITE" id="PS50878"/>
    </source>
</evidence>
<dbReference type="InterPro" id="IPR043502">
    <property type="entry name" value="DNA/RNA_pol_sf"/>
</dbReference>
<dbReference type="PANTHER" id="PTHR24559">
    <property type="entry name" value="TRANSPOSON TY3-I GAG-POL POLYPROTEIN"/>
    <property type="match status" value="1"/>
</dbReference>
<dbReference type="EMBL" id="CACVBM020001282">
    <property type="protein sequence ID" value="CAA7043549.1"/>
    <property type="molecule type" value="Genomic_DNA"/>
</dbReference>
<dbReference type="Gene3D" id="3.30.70.270">
    <property type="match status" value="1"/>
</dbReference>
<reference evidence="3" key="1">
    <citation type="submission" date="2020-01" db="EMBL/GenBank/DDBJ databases">
        <authorList>
            <person name="Mishra B."/>
        </authorList>
    </citation>
    <scope>NUCLEOTIDE SEQUENCE [LARGE SCALE GENOMIC DNA]</scope>
</reference>
<comment type="caution">
    <text evidence="3">The sequence shown here is derived from an EMBL/GenBank/DDBJ whole genome shotgun (WGS) entry which is preliminary data.</text>
</comment>
<name>A0A6D2JRB5_9BRAS</name>
<dbReference type="Proteomes" id="UP000467841">
    <property type="component" value="Unassembled WGS sequence"/>
</dbReference>
<protein>
    <recommendedName>
        <fullName evidence="2">Reverse transcriptase domain-containing protein</fullName>
    </recommendedName>
</protein>
<organism evidence="3 4">
    <name type="scientific">Microthlaspi erraticum</name>
    <dbReference type="NCBI Taxonomy" id="1685480"/>
    <lineage>
        <taxon>Eukaryota</taxon>
        <taxon>Viridiplantae</taxon>
        <taxon>Streptophyta</taxon>
        <taxon>Embryophyta</taxon>
        <taxon>Tracheophyta</taxon>
        <taxon>Spermatophyta</taxon>
        <taxon>Magnoliopsida</taxon>
        <taxon>eudicotyledons</taxon>
        <taxon>Gunneridae</taxon>
        <taxon>Pentapetalae</taxon>
        <taxon>rosids</taxon>
        <taxon>malvids</taxon>
        <taxon>Brassicales</taxon>
        <taxon>Brassicaceae</taxon>
        <taxon>Coluteocarpeae</taxon>
        <taxon>Microthlaspi</taxon>
    </lineage>
</organism>
<evidence type="ECO:0000313" key="4">
    <source>
        <dbReference type="Proteomes" id="UP000467841"/>
    </source>
</evidence>
<gene>
    <name evidence="3" type="ORF">MERR_LOCUS30784</name>
</gene>
<feature type="region of interest" description="Disordered" evidence="1">
    <location>
        <begin position="1"/>
        <end position="41"/>
    </location>
</feature>
<dbReference type="AlphaFoldDB" id="A0A6D2JRB5"/>
<accession>A0A6D2JRB5</accession>
<dbReference type="PROSITE" id="PS50878">
    <property type="entry name" value="RT_POL"/>
    <property type="match status" value="1"/>
</dbReference>
<dbReference type="Pfam" id="PF00078">
    <property type="entry name" value="RVT_1"/>
    <property type="match status" value="1"/>
</dbReference>
<evidence type="ECO:0000313" key="3">
    <source>
        <dbReference type="EMBL" id="CAA7043549.1"/>
    </source>
</evidence>
<proteinExistence type="predicted"/>
<dbReference type="SUPFAM" id="SSF56672">
    <property type="entry name" value="DNA/RNA polymerases"/>
    <property type="match status" value="1"/>
</dbReference>
<dbReference type="CDD" id="cd01647">
    <property type="entry name" value="RT_LTR"/>
    <property type="match status" value="1"/>
</dbReference>
<dbReference type="InterPro" id="IPR000477">
    <property type="entry name" value="RT_dom"/>
</dbReference>
<dbReference type="InterPro" id="IPR043128">
    <property type="entry name" value="Rev_trsase/Diguanyl_cyclase"/>
</dbReference>
<evidence type="ECO:0000256" key="1">
    <source>
        <dbReference type="SAM" id="MobiDB-lite"/>
    </source>
</evidence>
<keyword evidence="4" id="KW-1185">Reference proteome</keyword>
<dbReference type="OrthoDB" id="2431547at2759"/>
<dbReference type="Gene3D" id="3.10.10.10">
    <property type="entry name" value="HIV Type 1 Reverse Transcriptase, subunit A, domain 1"/>
    <property type="match status" value="1"/>
</dbReference>
<dbReference type="InterPro" id="IPR053134">
    <property type="entry name" value="RNA-dir_DNA_polymerase"/>
</dbReference>
<feature type="compositionally biased region" description="Basic residues" evidence="1">
    <location>
        <begin position="8"/>
        <end position="31"/>
    </location>
</feature>
<sequence length="243" mass="26059">MDGAPRGRGARGRGARGRGGRARGRGGRGRGRGVPADSGESVAPSCWFGSGGCSGWGWRSGSGRDDLVVGLLTQLIGSFSASGSTWGSGSTSSGRSAACGCRCCAAGGCRCGCVSLFGVYGHMQMITHEELAALKKQIKDILFKGFIRPSVSPWGAPVLFVKKKDGSFRLCFDYRGLNRVIVKNRYPLPRIDELLDQLRGATWFSKIDLASGYHQIPIDEADVRKTAFRTRYGHFEFVVMPLG</sequence>
<feature type="domain" description="Reverse transcriptase" evidence="2">
    <location>
        <begin position="142"/>
        <end position="243"/>
    </location>
</feature>